<protein>
    <recommendedName>
        <fullName evidence="4">NACHT domain-containing protein</fullName>
    </recommendedName>
</protein>
<dbReference type="InterPro" id="IPR027417">
    <property type="entry name" value="P-loop_NTPase"/>
</dbReference>
<feature type="repeat" description="ANK" evidence="3">
    <location>
        <begin position="1077"/>
        <end position="1110"/>
    </location>
</feature>
<sequence length="1156" mass="129777">MSFGFSIGDFVAVGQLAHKIRKDFGGAPSQFKSLADETKTLSMVLQDVDVTIADSDLSAQQETNLQQAGETCQRVLEDLQRLGDKFSDMDSTQSGTRKSSRRVWKRLKWEPEEARELRDRISSSVTMLTTLMNQVSAETTMAVKKGVDDLNQHQDSQKRLEILDWLSPIDYAAQQQDNLKHRQEGTGLWLFESTEYKAWKASCGQTLFCPGIPGAGKTVLSSSVIEELTNEFQENPDVGVAYVYFNYRQQETQTCDRILASLLRQLVAGRSTLPDKVQDLYDVHKRNRTALSSSEVSQNLRSVLALYGRVFIVLDALDECSANDGSRDDILSGLFELQTTSSANFLCTSRHIPEIETLFSKEHSVEVRAQDQDVRKYLDSQLRRLPGFVRRDPGLQDRVKDEIVKAVDGMFLLAQLHLESLMHKRSPNKLLRALEGLPQGSNAYDHAYEDTMKRIEAQFPDQAELAKDALLWIVHAKRPLETLEFRHALAVEPGAEDIEDDDLPNLQDVVTACGGLVTVDEESDIVRLVHYTTQEFFQRTRETWFPQAEDQITEVCLTYLTILPFRKESCGNWQEYLDRISGYAFLWYAIKNWGLHAHNCRQPMLSKVVDIFQSDFMPGALVQALFVGWSVRTSTSLRRFFQRQNSHQVGFTWFHLAAYSNAPAVVRELIAIKPIDQKDNNCRTPLSYAAEFGHDAIVQLLLEHRIDDGTYVVNPNSRDEYARTPLSFAAKNGHEKVVELLVKTDNVDLNARGDYGCTPLGLAVERGHEKVAELLLRIDNVDPNARDDDGCTPLWLAVERGHEKVAELLLRIDNVDPNARDDDGCTPLLLAVERGHEKVVELLLKMDNVDLNARDDDGLTPLSYAAQHGHATIVEMLLRTGKVDIDSRDNHLRTPLSYAAEYGHATIFEMLLRTGKVDIDSRDNHLRTPLSYAARRGSITVVEILLNTGKVSIDFKCASSKEYPETADRTALSFAAEYGHIEVVRKLLDTGEADPDSKTTGSYTYGQTPLSFAVLGSCRVSEYYRYWAYSDMSAEDVETTVRLLLETGKVEIDARATIEFVSPGTWGTYNVDRRILEDQTALLFATRGAAPIGVVRLLLEHGADVHARGKDGETPLSNLLGHTDVDVSEHVKLLLDYGATPLEDERASEGSQEISS</sequence>
<dbReference type="Gene3D" id="3.40.50.300">
    <property type="entry name" value="P-loop containing nucleotide triphosphate hydrolases"/>
    <property type="match status" value="1"/>
</dbReference>
<organism evidence="5 6">
    <name type="scientific">Fusarium zealandicum</name>
    <dbReference type="NCBI Taxonomy" id="1053134"/>
    <lineage>
        <taxon>Eukaryota</taxon>
        <taxon>Fungi</taxon>
        <taxon>Dikarya</taxon>
        <taxon>Ascomycota</taxon>
        <taxon>Pezizomycotina</taxon>
        <taxon>Sordariomycetes</taxon>
        <taxon>Hypocreomycetidae</taxon>
        <taxon>Hypocreales</taxon>
        <taxon>Nectriaceae</taxon>
        <taxon>Fusarium</taxon>
        <taxon>Fusarium staphyleae species complex</taxon>
    </lineage>
</organism>
<evidence type="ECO:0000256" key="3">
    <source>
        <dbReference type="PROSITE-ProRule" id="PRU00023"/>
    </source>
</evidence>
<dbReference type="PANTHER" id="PTHR24189">
    <property type="entry name" value="MYOTROPHIN"/>
    <property type="match status" value="1"/>
</dbReference>
<dbReference type="InterPro" id="IPR002110">
    <property type="entry name" value="Ankyrin_rpt"/>
</dbReference>
<evidence type="ECO:0000256" key="1">
    <source>
        <dbReference type="ARBA" id="ARBA00022737"/>
    </source>
</evidence>
<feature type="repeat" description="ANK" evidence="3">
    <location>
        <begin position="967"/>
        <end position="991"/>
    </location>
</feature>
<dbReference type="EMBL" id="JABEYC010000062">
    <property type="protein sequence ID" value="KAF4983537.1"/>
    <property type="molecule type" value="Genomic_DNA"/>
</dbReference>
<dbReference type="InterPro" id="IPR056884">
    <property type="entry name" value="NPHP3-like_N"/>
</dbReference>
<keyword evidence="6" id="KW-1185">Reference proteome</keyword>
<dbReference type="Pfam" id="PF12796">
    <property type="entry name" value="Ank_2"/>
    <property type="match status" value="4"/>
</dbReference>
<dbReference type="Gene3D" id="1.25.40.20">
    <property type="entry name" value="Ankyrin repeat-containing domain"/>
    <property type="match status" value="6"/>
</dbReference>
<name>A0A8H4UU72_9HYPO</name>
<dbReference type="InterPro" id="IPR036770">
    <property type="entry name" value="Ankyrin_rpt-contain_sf"/>
</dbReference>
<dbReference type="SMART" id="SM00248">
    <property type="entry name" value="ANK"/>
    <property type="match status" value="13"/>
</dbReference>
<evidence type="ECO:0000259" key="4">
    <source>
        <dbReference type="PROSITE" id="PS50837"/>
    </source>
</evidence>
<dbReference type="PROSITE" id="PS50297">
    <property type="entry name" value="ANK_REP_REGION"/>
    <property type="match status" value="7"/>
</dbReference>
<dbReference type="SUPFAM" id="SSF52540">
    <property type="entry name" value="P-loop containing nucleoside triphosphate hydrolases"/>
    <property type="match status" value="1"/>
</dbReference>
<dbReference type="PRINTS" id="PR01415">
    <property type="entry name" value="ANKYRIN"/>
</dbReference>
<feature type="repeat" description="ANK" evidence="3">
    <location>
        <begin position="721"/>
        <end position="743"/>
    </location>
</feature>
<dbReference type="InterPro" id="IPR054471">
    <property type="entry name" value="GPIID_WHD"/>
</dbReference>
<dbReference type="OrthoDB" id="1577640at2759"/>
<feature type="repeat" description="ANK" evidence="3">
    <location>
        <begin position="857"/>
        <end position="881"/>
    </location>
</feature>
<evidence type="ECO:0000313" key="5">
    <source>
        <dbReference type="EMBL" id="KAF4983537.1"/>
    </source>
</evidence>
<dbReference type="Pfam" id="PF22939">
    <property type="entry name" value="WHD_GPIID"/>
    <property type="match status" value="1"/>
</dbReference>
<gene>
    <name evidence="5" type="ORF">FZEAL_1072</name>
</gene>
<proteinExistence type="predicted"/>
<evidence type="ECO:0000256" key="2">
    <source>
        <dbReference type="ARBA" id="ARBA00023043"/>
    </source>
</evidence>
<dbReference type="Proteomes" id="UP000635477">
    <property type="component" value="Unassembled WGS sequence"/>
</dbReference>
<reference evidence="5" key="2">
    <citation type="submission" date="2020-05" db="EMBL/GenBank/DDBJ databases">
        <authorList>
            <person name="Kim H.-S."/>
            <person name="Proctor R.H."/>
            <person name="Brown D.W."/>
        </authorList>
    </citation>
    <scope>NUCLEOTIDE SEQUENCE</scope>
    <source>
        <strain evidence="5">NRRL 22465</strain>
    </source>
</reference>
<feature type="repeat" description="ANK" evidence="3">
    <location>
        <begin position="925"/>
        <end position="949"/>
    </location>
</feature>
<feature type="repeat" description="ANK" evidence="3">
    <location>
        <begin position="789"/>
        <end position="811"/>
    </location>
</feature>
<dbReference type="InterPro" id="IPR050745">
    <property type="entry name" value="Multifunctional_regulatory"/>
</dbReference>
<keyword evidence="1" id="KW-0677">Repeat</keyword>
<keyword evidence="2 3" id="KW-0040">ANK repeat</keyword>
<dbReference type="SUPFAM" id="SSF48403">
    <property type="entry name" value="Ankyrin repeat"/>
    <property type="match status" value="2"/>
</dbReference>
<feature type="domain" description="NACHT" evidence="4">
    <location>
        <begin position="205"/>
        <end position="350"/>
    </location>
</feature>
<dbReference type="InterPro" id="IPR007111">
    <property type="entry name" value="NACHT_NTPase"/>
</dbReference>
<evidence type="ECO:0000313" key="6">
    <source>
        <dbReference type="Proteomes" id="UP000635477"/>
    </source>
</evidence>
<reference evidence="5" key="1">
    <citation type="journal article" date="2020" name="BMC Genomics">
        <title>Correction to: Identification and distribution of gene clusters required for synthesis of sphingolipid metabolism inhibitors in diverse species of the filamentous fungus Fusarium.</title>
        <authorList>
            <person name="Kim H.S."/>
            <person name="Lohmar J.M."/>
            <person name="Busman M."/>
            <person name="Brown D.W."/>
            <person name="Naumann T.A."/>
            <person name="Divon H.H."/>
            <person name="Lysoe E."/>
            <person name="Uhlig S."/>
            <person name="Proctor R.H."/>
        </authorList>
    </citation>
    <scope>NUCLEOTIDE SEQUENCE</scope>
    <source>
        <strain evidence="5">NRRL 22465</strain>
    </source>
</reference>
<dbReference type="PROSITE" id="PS50837">
    <property type="entry name" value="NACHT"/>
    <property type="match status" value="1"/>
</dbReference>
<comment type="caution">
    <text evidence="5">The sequence shown here is derived from an EMBL/GenBank/DDBJ whole genome shotgun (WGS) entry which is preliminary data.</text>
</comment>
<dbReference type="AlphaFoldDB" id="A0A8H4UU72"/>
<dbReference type="Pfam" id="PF00023">
    <property type="entry name" value="Ank"/>
    <property type="match status" value="2"/>
</dbReference>
<accession>A0A8H4UU72</accession>
<dbReference type="PROSITE" id="PS50088">
    <property type="entry name" value="ANK_REPEAT"/>
    <property type="match status" value="7"/>
</dbReference>
<feature type="repeat" description="ANK" evidence="3">
    <location>
        <begin position="823"/>
        <end position="845"/>
    </location>
</feature>
<dbReference type="PANTHER" id="PTHR24189:SF50">
    <property type="entry name" value="ANKYRIN REPEAT AND SOCS BOX PROTEIN 2"/>
    <property type="match status" value="1"/>
</dbReference>
<dbReference type="Pfam" id="PF24883">
    <property type="entry name" value="NPHP3_N"/>
    <property type="match status" value="1"/>
</dbReference>